<sequence>MSSPVPSLENARIHRKISKRFTTPLPSCSIPPPQCSPTPSSDKTMGCARAFSLEREKREWKREREASIR</sequence>
<accession>A0AAV4RSR4</accession>
<dbReference type="Proteomes" id="UP001054945">
    <property type="component" value="Unassembled WGS sequence"/>
</dbReference>
<evidence type="ECO:0000256" key="1">
    <source>
        <dbReference type="SAM" id="MobiDB-lite"/>
    </source>
</evidence>
<protein>
    <submittedName>
        <fullName evidence="2">Uncharacterized protein</fullName>
    </submittedName>
</protein>
<name>A0AAV4RSR4_CAEEX</name>
<feature type="region of interest" description="Disordered" evidence="1">
    <location>
        <begin position="23"/>
        <end position="45"/>
    </location>
</feature>
<dbReference type="AlphaFoldDB" id="A0AAV4RSR4"/>
<comment type="caution">
    <text evidence="2">The sequence shown here is derived from an EMBL/GenBank/DDBJ whole genome shotgun (WGS) entry which is preliminary data.</text>
</comment>
<organism evidence="2 3">
    <name type="scientific">Caerostris extrusa</name>
    <name type="common">Bark spider</name>
    <name type="synonym">Caerostris bankana</name>
    <dbReference type="NCBI Taxonomy" id="172846"/>
    <lineage>
        <taxon>Eukaryota</taxon>
        <taxon>Metazoa</taxon>
        <taxon>Ecdysozoa</taxon>
        <taxon>Arthropoda</taxon>
        <taxon>Chelicerata</taxon>
        <taxon>Arachnida</taxon>
        <taxon>Araneae</taxon>
        <taxon>Araneomorphae</taxon>
        <taxon>Entelegynae</taxon>
        <taxon>Araneoidea</taxon>
        <taxon>Araneidae</taxon>
        <taxon>Caerostris</taxon>
    </lineage>
</organism>
<reference evidence="2 3" key="1">
    <citation type="submission" date="2021-06" db="EMBL/GenBank/DDBJ databases">
        <title>Caerostris extrusa draft genome.</title>
        <authorList>
            <person name="Kono N."/>
            <person name="Arakawa K."/>
        </authorList>
    </citation>
    <scope>NUCLEOTIDE SEQUENCE [LARGE SCALE GENOMIC DNA]</scope>
</reference>
<gene>
    <name evidence="2" type="ORF">CEXT_663421</name>
</gene>
<evidence type="ECO:0000313" key="2">
    <source>
        <dbReference type="EMBL" id="GIY24619.1"/>
    </source>
</evidence>
<dbReference type="EMBL" id="BPLR01008432">
    <property type="protein sequence ID" value="GIY24619.1"/>
    <property type="molecule type" value="Genomic_DNA"/>
</dbReference>
<evidence type="ECO:0000313" key="3">
    <source>
        <dbReference type="Proteomes" id="UP001054945"/>
    </source>
</evidence>
<proteinExistence type="predicted"/>
<keyword evidence="3" id="KW-1185">Reference proteome</keyword>